<evidence type="ECO:0000313" key="1">
    <source>
        <dbReference type="EMBL" id="MFD1846726.1"/>
    </source>
</evidence>
<keyword evidence="2" id="KW-1185">Reference proteome</keyword>
<protein>
    <submittedName>
        <fullName evidence="1">DUF1059 domain-containing protein</fullName>
    </submittedName>
</protein>
<gene>
    <name evidence="1" type="ORF">ACFSFX_08970</name>
</gene>
<feature type="non-terminal residue" evidence="1">
    <location>
        <position position="84"/>
    </location>
</feature>
<sequence>MKSFACGDVVPGCEAKWVCSTDDEILAQVGAHAAAVHNLTTVPDSLVQSVRGAIQPVSLDFSSEVLAGCLRAVGRGRGCWFGFG</sequence>
<name>A0ABW4Q7P4_9MICC</name>
<dbReference type="RefSeq" id="WP_343878787.1">
    <property type="nucleotide sequence ID" value="NZ_BAAAIJ010000031.1"/>
</dbReference>
<comment type="caution">
    <text evidence="1">The sequence shown here is derived from an EMBL/GenBank/DDBJ whole genome shotgun (WGS) entry which is preliminary data.</text>
</comment>
<dbReference type="Pfam" id="PF06348">
    <property type="entry name" value="DUF1059"/>
    <property type="match status" value="1"/>
</dbReference>
<organism evidence="1 2">
    <name type="scientific">Arthrobacter flavus</name>
    <dbReference type="NCBI Taxonomy" id="95172"/>
    <lineage>
        <taxon>Bacteria</taxon>
        <taxon>Bacillati</taxon>
        <taxon>Actinomycetota</taxon>
        <taxon>Actinomycetes</taxon>
        <taxon>Micrococcales</taxon>
        <taxon>Micrococcaceae</taxon>
        <taxon>Arthrobacter</taxon>
    </lineage>
</organism>
<dbReference type="Proteomes" id="UP001597307">
    <property type="component" value="Unassembled WGS sequence"/>
</dbReference>
<dbReference type="EMBL" id="JBHUGA010000027">
    <property type="protein sequence ID" value="MFD1846726.1"/>
    <property type="molecule type" value="Genomic_DNA"/>
</dbReference>
<evidence type="ECO:0000313" key="2">
    <source>
        <dbReference type="Proteomes" id="UP001597307"/>
    </source>
</evidence>
<accession>A0ABW4Q7P4</accession>
<proteinExistence type="predicted"/>
<reference evidence="2" key="1">
    <citation type="journal article" date="2019" name="Int. J. Syst. Evol. Microbiol.">
        <title>The Global Catalogue of Microorganisms (GCM) 10K type strain sequencing project: providing services to taxonomists for standard genome sequencing and annotation.</title>
        <authorList>
            <consortium name="The Broad Institute Genomics Platform"/>
            <consortium name="The Broad Institute Genome Sequencing Center for Infectious Disease"/>
            <person name="Wu L."/>
            <person name="Ma J."/>
        </authorList>
    </citation>
    <scope>NUCLEOTIDE SEQUENCE [LARGE SCALE GENOMIC DNA]</scope>
    <source>
        <strain evidence="2">JCM 11496</strain>
    </source>
</reference>
<dbReference type="InterPro" id="IPR009409">
    <property type="entry name" value="DUF1059"/>
</dbReference>